<protein>
    <recommendedName>
        <fullName evidence="1">Heterokaryon incompatibility domain-containing protein</fullName>
    </recommendedName>
</protein>
<accession>A0A9P5C139</accession>
<organism evidence="2 3">
    <name type="scientific">Didymella heteroderae</name>
    <dbReference type="NCBI Taxonomy" id="1769908"/>
    <lineage>
        <taxon>Eukaryota</taxon>
        <taxon>Fungi</taxon>
        <taxon>Dikarya</taxon>
        <taxon>Ascomycota</taxon>
        <taxon>Pezizomycotina</taxon>
        <taxon>Dothideomycetes</taxon>
        <taxon>Pleosporomycetidae</taxon>
        <taxon>Pleosporales</taxon>
        <taxon>Pleosporineae</taxon>
        <taxon>Didymellaceae</taxon>
        <taxon>Didymella</taxon>
    </lineage>
</organism>
<proteinExistence type="predicted"/>
<dbReference type="PANTHER" id="PTHR33112">
    <property type="entry name" value="DOMAIN PROTEIN, PUTATIVE-RELATED"/>
    <property type="match status" value="1"/>
</dbReference>
<dbReference type="InterPro" id="IPR010730">
    <property type="entry name" value="HET"/>
</dbReference>
<dbReference type="OrthoDB" id="3662167at2759"/>
<dbReference type="EMBL" id="SWKV01000030">
    <property type="protein sequence ID" value="KAF3039548.1"/>
    <property type="molecule type" value="Genomic_DNA"/>
</dbReference>
<feature type="domain" description="Heterokaryon incompatibility" evidence="1">
    <location>
        <begin position="1"/>
        <end position="69"/>
    </location>
</feature>
<evidence type="ECO:0000313" key="3">
    <source>
        <dbReference type="Proteomes" id="UP000758155"/>
    </source>
</evidence>
<keyword evidence="3" id="KW-1185">Reference proteome</keyword>
<dbReference type="Proteomes" id="UP000758155">
    <property type="component" value="Unassembled WGS sequence"/>
</dbReference>
<reference evidence="2" key="1">
    <citation type="submission" date="2019-04" db="EMBL/GenBank/DDBJ databases">
        <title>Sequencing of skin fungus with MAO and IRED activity.</title>
        <authorList>
            <person name="Marsaioli A.J."/>
            <person name="Bonatto J.M.C."/>
            <person name="Reis Junior O."/>
        </authorList>
    </citation>
    <scope>NUCLEOTIDE SEQUENCE</scope>
    <source>
        <strain evidence="2">28M1</strain>
    </source>
</reference>
<gene>
    <name evidence="2" type="ORF">E8E12_007286</name>
</gene>
<sequence length="372" mass="42280">MDAIYGNATVVIVAAAGCNANAGLPDVETRPRAKAQELETGTVKWYETTLLKRQLEASIYETRGWTFQEMYLARRKLFFFEQHMYLECDECTYRDSIVSENTHQMININDKRDGPVSPIPFAQPSEGFNYVTETYLQRRLSDEGDILKAFEGLAAYYSGRIESPIVCGWRFPIRVPSLKPGESTWLNATMYNVRRPTESGRAVDFISHTGTVCLEVTTIVLRFELDAPANNEVPVTSEVRGYMLKDRCGSVCGRVQLASPSSEALHQRHEFLVLKSSQHGFEYSSKVDLLDRHRYDELQAQVKEEVSLEIEHLLGRRFYRYNNYYLVMMVKSASGAFGVNNAKERVGIGLIYGKALLRSFDEDLTVSQIILV</sequence>
<dbReference type="Pfam" id="PF06985">
    <property type="entry name" value="HET"/>
    <property type="match status" value="1"/>
</dbReference>
<evidence type="ECO:0000313" key="2">
    <source>
        <dbReference type="EMBL" id="KAF3039548.1"/>
    </source>
</evidence>
<name>A0A9P5C139_9PLEO</name>
<dbReference type="PANTHER" id="PTHR33112:SF16">
    <property type="entry name" value="HETEROKARYON INCOMPATIBILITY DOMAIN-CONTAINING PROTEIN"/>
    <property type="match status" value="1"/>
</dbReference>
<dbReference type="AlphaFoldDB" id="A0A9P5C139"/>
<evidence type="ECO:0000259" key="1">
    <source>
        <dbReference type="Pfam" id="PF06985"/>
    </source>
</evidence>
<comment type="caution">
    <text evidence="2">The sequence shown here is derived from an EMBL/GenBank/DDBJ whole genome shotgun (WGS) entry which is preliminary data.</text>
</comment>